<accession>A0ABU9ED81</accession>
<feature type="transmembrane region" description="Helical" evidence="2">
    <location>
        <begin position="20"/>
        <end position="44"/>
    </location>
</feature>
<dbReference type="PANTHER" id="PTHR37938:SF1">
    <property type="entry name" value="BLL0215 PROTEIN"/>
    <property type="match status" value="1"/>
</dbReference>
<proteinExistence type="predicted"/>
<dbReference type="Proteomes" id="UP001484239">
    <property type="component" value="Unassembled WGS sequence"/>
</dbReference>
<evidence type="ECO:0000313" key="4">
    <source>
        <dbReference type="EMBL" id="MEK9502706.1"/>
    </source>
</evidence>
<keyword evidence="2" id="KW-0812">Transmembrane</keyword>
<sequence length="189" mass="20897">MSPDRVLVEAQFNRKVRSYWLLTGSILCVVTVVGIAVLPFWLLLGHMLTERYLRRMTCTLTERSLKVTRGVLVRNEMTVPLDKITDVGLVEGPIMRWMDLQAVKIETAGQSTAGAAVQLVGIVNARGFRDQVLAQRDRVSGQQGSRRPTPSEEGGLATEGVGTETAVLQELLTDIRDTLARIEERLPSP</sequence>
<feature type="region of interest" description="Disordered" evidence="1">
    <location>
        <begin position="137"/>
        <end position="160"/>
    </location>
</feature>
<feature type="domain" description="YdbS-like PH" evidence="3">
    <location>
        <begin position="54"/>
        <end position="131"/>
    </location>
</feature>
<keyword evidence="2" id="KW-0472">Membrane</keyword>
<dbReference type="RefSeq" id="WP_405279131.1">
    <property type="nucleotide sequence ID" value="NZ_CP144380.1"/>
</dbReference>
<keyword evidence="5" id="KW-1185">Reference proteome</keyword>
<evidence type="ECO:0000313" key="5">
    <source>
        <dbReference type="Proteomes" id="UP001484239"/>
    </source>
</evidence>
<evidence type="ECO:0000256" key="1">
    <source>
        <dbReference type="SAM" id="MobiDB-lite"/>
    </source>
</evidence>
<dbReference type="EMBL" id="JBBHLI010000014">
    <property type="protein sequence ID" value="MEK9502706.1"/>
    <property type="molecule type" value="Genomic_DNA"/>
</dbReference>
<comment type="caution">
    <text evidence="4">The sequence shown here is derived from an EMBL/GenBank/DDBJ whole genome shotgun (WGS) entry which is preliminary data.</text>
</comment>
<dbReference type="PANTHER" id="PTHR37938">
    <property type="entry name" value="BLL0215 PROTEIN"/>
    <property type="match status" value="1"/>
</dbReference>
<evidence type="ECO:0000259" key="3">
    <source>
        <dbReference type="Pfam" id="PF03703"/>
    </source>
</evidence>
<dbReference type="InterPro" id="IPR005182">
    <property type="entry name" value="YdbS-like_PH"/>
</dbReference>
<protein>
    <submittedName>
        <fullName evidence="4">PH domain-containing protein</fullName>
    </submittedName>
</protein>
<evidence type="ECO:0000256" key="2">
    <source>
        <dbReference type="SAM" id="Phobius"/>
    </source>
</evidence>
<keyword evidence="2" id="KW-1133">Transmembrane helix</keyword>
<gene>
    <name evidence="4" type="ORF">WI372_17050</name>
</gene>
<dbReference type="Pfam" id="PF03703">
    <property type="entry name" value="bPH_2"/>
    <property type="match status" value="1"/>
</dbReference>
<reference evidence="4 5" key="1">
    <citation type="submission" date="2024-02" db="EMBL/GenBank/DDBJ databases">
        <title>A novel Gemmatimonadota bacterium.</title>
        <authorList>
            <person name="Du Z.-J."/>
            <person name="Ye Y.-Q."/>
        </authorList>
    </citation>
    <scope>NUCLEOTIDE SEQUENCE [LARGE SCALE GENOMIC DNA]</scope>
    <source>
        <strain evidence="4 5">DH-20</strain>
    </source>
</reference>
<name>A0ABU9ED81_9BACT</name>
<organism evidence="4 5">
    <name type="scientific">Gaopeijia maritima</name>
    <dbReference type="NCBI Taxonomy" id="3119007"/>
    <lineage>
        <taxon>Bacteria</taxon>
        <taxon>Pseudomonadati</taxon>
        <taxon>Gemmatimonadota</taxon>
        <taxon>Longimicrobiia</taxon>
        <taxon>Gaopeijiales</taxon>
        <taxon>Gaopeijiaceae</taxon>
        <taxon>Gaopeijia</taxon>
    </lineage>
</organism>